<accession>A0A3B0N059</accession>
<dbReference type="PROSITE" id="PS50076">
    <property type="entry name" value="DNAJ_2"/>
    <property type="match status" value="1"/>
</dbReference>
<dbReference type="InterPro" id="IPR036869">
    <property type="entry name" value="J_dom_sf"/>
</dbReference>
<feature type="compositionally biased region" description="Basic and acidic residues" evidence="1">
    <location>
        <begin position="1"/>
        <end position="11"/>
    </location>
</feature>
<dbReference type="PANTHER" id="PTHR46620:SF1">
    <property type="entry name" value="J DOMAIN-CONTAINING PROTEIN SPF31"/>
    <property type="match status" value="1"/>
</dbReference>
<dbReference type="Pfam" id="PF00226">
    <property type="entry name" value="DnaJ"/>
    <property type="match status" value="1"/>
</dbReference>
<dbReference type="Gene3D" id="1.10.287.110">
    <property type="entry name" value="DnaJ domain"/>
    <property type="match status" value="1"/>
</dbReference>
<dbReference type="PANTHER" id="PTHR46620">
    <property type="entry name" value="J DOMAIN-CONTAINING PROTEIN SPF31"/>
    <property type="match status" value="1"/>
</dbReference>
<proteinExistence type="predicted"/>
<sequence>MSVDLQNERKNSINGDQNEGKSTNLNENNDNQQNNGNNKEEEKNNQNDVLNSPNTCGNRVDEVEEPVENNENQENDGSFDDILKLFYDEINTLTGKVEYDNKNIILDSNSLILRLTSQSFSSPYQVLQLKPDATEDDIKRRYYKLSLLIHPDKCNHEKAPQAFQVLKDAYNDIRKVDIREKYKEIYEDARKIVYKRHKIKLDTTQLELYSMGRDVNLKSFESEIEKECVNILNKQKERREYAENCIKANIQYEKNIQSNLMNLEKEKLQHQIEWDKTRDLRVNSWKTFQNKMGGTNLTKNVTVRKEENTNMNLNNKSIINLQSNRINKRKKIIDTTELYKQSWK</sequence>
<dbReference type="VEuPathDB" id="PiroplasmaDB:TA02650"/>
<evidence type="ECO:0000313" key="4">
    <source>
        <dbReference type="EMBL" id="SVP93200.1"/>
    </source>
</evidence>
<feature type="compositionally biased region" description="Low complexity" evidence="1">
    <location>
        <begin position="24"/>
        <end position="37"/>
    </location>
</feature>
<dbReference type="InterPro" id="IPR001623">
    <property type="entry name" value="DnaJ_domain"/>
</dbReference>
<evidence type="ECO:0000259" key="2">
    <source>
        <dbReference type="PROSITE" id="PS50076"/>
    </source>
</evidence>
<protein>
    <submittedName>
        <fullName evidence="4">Molecular chaperone, possible</fullName>
    </submittedName>
</protein>
<dbReference type="CDD" id="cd06257">
    <property type="entry name" value="DnaJ"/>
    <property type="match status" value="1"/>
</dbReference>
<name>A0A3B0N059_THEAN</name>
<evidence type="ECO:0000313" key="3">
    <source>
        <dbReference type="EMBL" id="SVP92395.1"/>
    </source>
</evidence>
<dbReference type="SMART" id="SM00271">
    <property type="entry name" value="DnaJ"/>
    <property type="match status" value="1"/>
</dbReference>
<feature type="compositionally biased region" description="Polar residues" evidence="1">
    <location>
        <begin position="12"/>
        <end position="23"/>
    </location>
</feature>
<organism evidence="4">
    <name type="scientific">Theileria annulata</name>
    <dbReference type="NCBI Taxonomy" id="5874"/>
    <lineage>
        <taxon>Eukaryota</taxon>
        <taxon>Sar</taxon>
        <taxon>Alveolata</taxon>
        <taxon>Apicomplexa</taxon>
        <taxon>Aconoidasida</taxon>
        <taxon>Piroplasmida</taxon>
        <taxon>Theileriidae</taxon>
        <taxon>Theileria</taxon>
    </lineage>
</organism>
<dbReference type="EMBL" id="UIVS01000003">
    <property type="protein sequence ID" value="SVP92395.1"/>
    <property type="molecule type" value="Genomic_DNA"/>
</dbReference>
<dbReference type="EMBL" id="UIVT01000003">
    <property type="protein sequence ID" value="SVP93200.1"/>
    <property type="molecule type" value="Genomic_DNA"/>
</dbReference>
<dbReference type="AlphaFoldDB" id="A0A3B0N059"/>
<feature type="region of interest" description="Disordered" evidence="1">
    <location>
        <begin position="1"/>
        <end position="60"/>
    </location>
</feature>
<feature type="domain" description="J" evidence="2">
    <location>
        <begin position="122"/>
        <end position="186"/>
    </location>
</feature>
<dbReference type="PRINTS" id="PR00625">
    <property type="entry name" value="JDOMAIN"/>
</dbReference>
<reference evidence="4" key="1">
    <citation type="submission" date="2018-07" db="EMBL/GenBank/DDBJ databases">
        <authorList>
            <person name="Quirk P.G."/>
            <person name="Krulwich T.A."/>
        </authorList>
    </citation>
    <scope>NUCLEOTIDE SEQUENCE</scope>
    <source>
        <strain evidence="4">Anand</strain>
    </source>
</reference>
<gene>
    <name evidence="4" type="ORF">TAT_000218800</name>
    <name evidence="3" type="ORF">TAV_000218800</name>
</gene>
<dbReference type="SUPFAM" id="SSF46565">
    <property type="entry name" value="Chaperone J-domain"/>
    <property type="match status" value="1"/>
</dbReference>
<evidence type="ECO:0000256" key="1">
    <source>
        <dbReference type="SAM" id="MobiDB-lite"/>
    </source>
</evidence>